<dbReference type="PANTHER" id="PTHR46268:SF15">
    <property type="entry name" value="UNIVERSAL STRESS PROTEIN HP_0031"/>
    <property type="match status" value="1"/>
</dbReference>
<sequence length="277" mass="29315">MFRNILVHIPSERPIRPVIDVAVALTVARRSHLDAVAIGYESMSAAGMIVEGGGAAAAAVMGAEQERAQERANAAIAVFEIEAKLAKIAYGTRTFAAIPAEAGRTIGSLARLYDMTIVLQPEPSKASYDNEIPLQILFNSGGPMLVVPYIHKGPLDAQHVGIAWDGSRLAARAVRDAMPFLMGAKAVTVIAANEEAGEASSDHLVAHLGRRGIAARVQRLKADRGDVQGAILSVAAESNMGLLVMGGYGHSRLQERILGGVTRSMFDCMTVPVLMSH</sequence>
<dbReference type="RefSeq" id="WP_057852302.1">
    <property type="nucleotide sequence ID" value="NZ_LLXX01000127.1"/>
</dbReference>
<name>A0A0R3LH04_9BRAD</name>
<comment type="similarity">
    <text evidence="1">Belongs to the universal stress protein A family.</text>
</comment>
<protein>
    <submittedName>
        <fullName evidence="3">Universal stress protein UspA</fullName>
    </submittedName>
</protein>
<keyword evidence="4" id="KW-1185">Reference proteome</keyword>
<dbReference type="AlphaFoldDB" id="A0A0R3LH04"/>
<dbReference type="CDD" id="cd00293">
    <property type="entry name" value="USP-like"/>
    <property type="match status" value="1"/>
</dbReference>
<feature type="domain" description="UspA" evidence="2">
    <location>
        <begin position="172"/>
        <end position="275"/>
    </location>
</feature>
<evidence type="ECO:0000313" key="4">
    <source>
        <dbReference type="Proteomes" id="UP000051913"/>
    </source>
</evidence>
<dbReference type="STRING" id="1518501.CQ10_29045"/>
<dbReference type="InterPro" id="IPR006016">
    <property type="entry name" value="UspA"/>
</dbReference>
<comment type="caution">
    <text evidence="3">The sequence shown here is derived from an EMBL/GenBank/DDBJ whole genome shotgun (WGS) entry which is preliminary data.</text>
</comment>
<dbReference type="PANTHER" id="PTHR46268">
    <property type="entry name" value="STRESS RESPONSE PROTEIN NHAX"/>
    <property type="match status" value="1"/>
</dbReference>
<proteinExistence type="inferred from homology"/>
<dbReference type="SUPFAM" id="SSF52402">
    <property type="entry name" value="Adenine nucleotide alpha hydrolases-like"/>
    <property type="match status" value="1"/>
</dbReference>
<dbReference type="Gene3D" id="3.40.50.12370">
    <property type="match status" value="1"/>
</dbReference>
<dbReference type="Proteomes" id="UP000051913">
    <property type="component" value="Unassembled WGS sequence"/>
</dbReference>
<evidence type="ECO:0000259" key="2">
    <source>
        <dbReference type="Pfam" id="PF00582"/>
    </source>
</evidence>
<evidence type="ECO:0000313" key="3">
    <source>
        <dbReference type="EMBL" id="KRR04320.1"/>
    </source>
</evidence>
<gene>
    <name evidence="3" type="ORF">CP49_36410</name>
</gene>
<evidence type="ECO:0000256" key="1">
    <source>
        <dbReference type="ARBA" id="ARBA00008791"/>
    </source>
</evidence>
<accession>A0A0R3LH04</accession>
<organism evidence="3 4">
    <name type="scientific">Bradyrhizobium valentinum</name>
    <dbReference type="NCBI Taxonomy" id="1518501"/>
    <lineage>
        <taxon>Bacteria</taxon>
        <taxon>Pseudomonadati</taxon>
        <taxon>Pseudomonadota</taxon>
        <taxon>Alphaproteobacteria</taxon>
        <taxon>Hyphomicrobiales</taxon>
        <taxon>Nitrobacteraceae</taxon>
        <taxon>Bradyrhizobium</taxon>
    </lineage>
</organism>
<dbReference type="Pfam" id="PF00582">
    <property type="entry name" value="Usp"/>
    <property type="match status" value="1"/>
</dbReference>
<reference evidence="3 4" key="1">
    <citation type="submission" date="2014-03" db="EMBL/GenBank/DDBJ databases">
        <title>Bradyrhizobium valentinum sp. nov., isolated from effective nodules of Lupinus mariae-josephae, a lupine endemic of basic-lime soils in Eastern Spain.</title>
        <authorList>
            <person name="Duran D."/>
            <person name="Rey L."/>
            <person name="Navarro A."/>
            <person name="Busquets A."/>
            <person name="Imperial J."/>
            <person name="Ruiz-Argueso T."/>
        </authorList>
    </citation>
    <scope>NUCLEOTIDE SEQUENCE [LARGE SCALE GENOMIC DNA]</scope>
    <source>
        <strain evidence="3 4">LmjM3</strain>
    </source>
</reference>
<dbReference type="EMBL" id="LLXX01000127">
    <property type="protein sequence ID" value="KRR04320.1"/>
    <property type="molecule type" value="Genomic_DNA"/>
</dbReference>